<dbReference type="AlphaFoldDB" id="A0A892ZKV1"/>
<dbReference type="GO" id="GO:0032259">
    <property type="term" value="P:methylation"/>
    <property type="evidence" value="ECO:0007669"/>
    <property type="project" value="UniProtKB-KW"/>
</dbReference>
<dbReference type="InterPro" id="IPR051052">
    <property type="entry name" value="Diverse_substrate_MTase"/>
</dbReference>
<keyword evidence="2 5" id="KW-0489">Methyltransferase</keyword>
<dbReference type="SUPFAM" id="SSF53335">
    <property type="entry name" value="S-adenosyl-L-methionine-dependent methyltransferases"/>
    <property type="match status" value="1"/>
</dbReference>
<name>A0A892ZKV1_9NEIS</name>
<dbReference type="Proteomes" id="UP000653156">
    <property type="component" value="Chromosome"/>
</dbReference>
<evidence type="ECO:0000259" key="4">
    <source>
        <dbReference type="Pfam" id="PF08241"/>
    </source>
</evidence>
<dbReference type="GO" id="GO:0008757">
    <property type="term" value="F:S-adenosylmethionine-dependent methyltransferase activity"/>
    <property type="evidence" value="ECO:0007669"/>
    <property type="project" value="InterPro"/>
</dbReference>
<dbReference type="InterPro" id="IPR029063">
    <property type="entry name" value="SAM-dependent_MTases_sf"/>
</dbReference>
<sequence length="255" mass="28375">MNHTERFTHRVSDYVKARPGYPVAVMDLLTAHAGFSPTAVVADIGAGTGLLTQLLLQHSRRVYAVEPNQAMRSAAEAQLGQHPGFCSVNGSAEATTLADASVDFVFAGQAYHWFDRTRAQHEFNRILKPGGQVVLVYNERHYQGNAFQAAYEALLQRYGTDYNAVPHHNIGEAAMRDFFAPAQSQIHVFEHAQRLDYALLQARLLSSSYAPTAEHPAHTPMLAALRQLFDQHQQHGYIEFIYQTKVTHGHLPKAA</sequence>
<organism evidence="5 6">
    <name type="scientific">Paralysiella testudinis</name>
    <dbReference type="NCBI Taxonomy" id="2809020"/>
    <lineage>
        <taxon>Bacteria</taxon>
        <taxon>Pseudomonadati</taxon>
        <taxon>Pseudomonadota</taxon>
        <taxon>Betaproteobacteria</taxon>
        <taxon>Neisseriales</taxon>
        <taxon>Neisseriaceae</taxon>
        <taxon>Paralysiella</taxon>
    </lineage>
</organism>
<evidence type="ECO:0000256" key="1">
    <source>
        <dbReference type="ARBA" id="ARBA00008361"/>
    </source>
</evidence>
<dbReference type="InterPro" id="IPR013216">
    <property type="entry name" value="Methyltransf_11"/>
</dbReference>
<dbReference type="KEGG" id="ptes:JQU52_02570"/>
<accession>A0A892ZKV1</accession>
<dbReference type="PANTHER" id="PTHR44942:SF4">
    <property type="entry name" value="METHYLTRANSFERASE TYPE 11 DOMAIN-CONTAINING PROTEIN"/>
    <property type="match status" value="1"/>
</dbReference>
<evidence type="ECO:0000313" key="5">
    <source>
        <dbReference type="EMBL" id="QRQ82316.1"/>
    </source>
</evidence>
<proteinExistence type="inferred from homology"/>
<dbReference type="Pfam" id="PF08241">
    <property type="entry name" value="Methyltransf_11"/>
    <property type="match status" value="1"/>
</dbReference>
<dbReference type="RefSeq" id="WP_230339598.1">
    <property type="nucleotide sequence ID" value="NZ_CP069798.1"/>
</dbReference>
<gene>
    <name evidence="5" type="ORF">JQU52_02570</name>
</gene>
<protein>
    <submittedName>
        <fullName evidence="5">Class I SAM-dependent methyltransferase</fullName>
    </submittedName>
</protein>
<dbReference type="CDD" id="cd02440">
    <property type="entry name" value="AdoMet_MTases"/>
    <property type="match status" value="1"/>
</dbReference>
<dbReference type="PANTHER" id="PTHR44942">
    <property type="entry name" value="METHYLTRANSF_11 DOMAIN-CONTAINING PROTEIN"/>
    <property type="match status" value="1"/>
</dbReference>
<evidence type="ECO:0000313" key="6">
    <source>
        <dbReference type="Proteomes" id="UP000653156"/>
    </source>
</evidence>
<evidence type="ECO:0000256" key="3">
    <source>
        <dbReference type="ARBA" id="ARBA00022679"/>
    </source>
</evidence>
<keyword evidence="3" id="KW-0808">Transferase</keyword>
<comment type="similarity">
    <text evidence="1">Belongs to the methyltransferase superfamily.</text>
</comment>
<dbReference type="EMBL" id="CP069798">
    <property type="protein sequence ID" value="QRQ82316.1"/>
    <property type="molecule type" value="Genomic_DNA"/>
</dbReference>
<dbReference type="Gene3D" id="3.40.50.150">
    <property type="entry name" value="Vaccinia Virus protein VP39"/>
    <property type="match status" value="1"/>
</dbReference>
<feature type="domain" description="Methyltransferase type 11" evidence="4">
    <location>
        <begin position="43"/>
        <end position="134"/>
    </location>
</feature>
<evidence type="ECO:0000256" key="2">
    <source>
        <dbReference type="ARBA" id="ARBA00022603"/>
    </source>
</evidence>
<reference evidence="5" key="1">
    <citation type="submission" date="2021-02" db="EMBL/GenBank/DDBJ databases">
        <title>Neisseriaceae sp. 26B isolated from the cloaca of a Common Toad-headed Turtle (Mesoclemmys nasuta).</title>
        <authorList>
            <person name="Spergser J."/>
            <person name="Busse H.-J."/>
        </authorList>
    </citation>
    <scope>NUCLEOTIDE SEQUENCE</scope>
    <source>
        <strain evidence="5">26B</strain>
    </source>
</reference>
<keyword evidence="6" id="KW-1185">Reference proteome</keyword>